<keyword evidence="15 18" id="KW-0496">Mitochondrion</keyword>
<evidence type="ECO:0000256" key="10">
    <source>
        <dbReference type="ARBA" id="ARBA00022837"/>
    </source>
</evidence>
<evidence type="ECO:0000256" key="21">
    <source>
        <dbReference type="SAM" id="Phobius"/>
    </source>
</evidence>
<keyword evidence="16 21" id="KW-0472">Membrane</keyword>
<evidence type="ECO:0000256" key="17">
    <source>
        <dbReference type="ARBA" id="ARBA00031360"/>
    </source>
</evidence>
<evidence type="ECO:0000256" key="6">
    <source>
        <dbReference type="ARBA" id="ARBA00022568"/>
    </source>
</evidence>
<reference evidence="24 25" key="1">
    <citation type="submission" date="2019-07" db="EMBL/GenBank/DDBJ databases">
        <title>Draft genome assembly of a fouling barnacle, Amphibalanus amphitrite (Darwin, 1854): The first reference genome for Thecostraca.</title>
        <authorList>
            <person name="Kim W."/>
        </authorList>
    </citation>
    <scope>NUCLEOTIDE SEQUENCE [LARGE SCALE GENOMIC DNA]</scope>
    <source>
        <strain evidence="24">SNU_AA5</strain>
        <tissue evidence="24">Soma without cirri and trophi</tissue>
    </source>
</reference>
<dbReference type="InterPro" id="IPR033122">
    <property type="entry name" value="LETM1-like_RBD"/>
</dbReference>
<evidence type="ECO:0000313" key="24">
    <source>
        <dbReference type="EMBL" id="KAF0313202.1"/>
    </source>
</evidence>
<evidence type="ECO:0000256" key="15">
    <source>
        <dbReference type="ARBA" id="ARBA00023128"/>
    </source>
</evidence>
<feature type="region of interest" description="Disordered" evidence="20">
    <location>
        <begin position="479"/>
        <end position="521"/>
    </location>
</feature>
<keyword evidence="14" id="KW-0406">Ion transport</keyword>
<dbReference type="Pfam" id="PF07766">
    <property type="entry name" value="LETM1_RBD"/>
    <property type="match status" value="1"/>
</dbReference>
<dbReference type="OrthoDB" id="624114at2759"/>
<evidence type="ECO:0000256" key="9">
    <source>
        <dbReference type="ARBA" id="ARBA00022792"/>
    </source>
</evidence>
<evidence type="ECO:0000256" key="1">
    <source>
        <dbReference type="ARBA" id="ARBA00004434"/>
    </source>
</evidence>
<keyword evidence="5" id="KW-0050">Antiport</keyword>
<feature type="region of interest" description="Disordered" evidence="20">
    <location>
        <begin position="47"/>
        <end position="98"/>
    </location>
</feature>
<protein>
    <recommendedName>
        <fullName evidence="3">Mitochondrial proton/calcium exchanger protein</fullName>
    </recommendedName>
    <alternativeName>
        <fullName evidence="17">Leucine zipper-EF-hand-containing transmembrane protein 1</fullName>
    </alternativeName>
</protein>
<dbReference type="AlphaFoldDB" id="A0A6A4XFD3"/>
<dbReference type="PROSITE" id="PS50222">
    <property type="entry name" value="EF_HAND_2"/>
    <property type="match status" value="1"/>
</dbReference>
<keyword evidence="12 21" id="KW-1133">Transmembrane helix</keyword>
<dbReference type="GO" id="GO:0005509">
    <property type="term" value="F:calcium ion binding"/>
    <property type="evidence" value="ECO:0007669"/>
    <property type="project" value="InterPro"/>
</dbReference>
<dbReference type="SUPFAM" id="SSF47473">
    <property type="entry name" value="EF-hand"/>
    <property type="match status" value="1"/>
</dbReference>
<gene>
    <name evidence="24" type="primary">letm1</name>
    <name evidence="24" type="ORF">FJT64_016196</name>
</gene>
<dbReference type="InterPro" id="IPR011992">
    <property type="entry name" value="EF-hand-dom_pair"/>
</dbReference>
<dbReference type="InterPro" id="IPR059005">
    <property type="entry name" value="LETM1_C"/>
</dbReference>
<organism evidence="24 25">
    <name type="scientific">Amphibalanus amphitrite</name>
    <name type="common">Striped barnacle</name>
    <name type="synonym">Balanus amphitrite</name>
    <dbReference type="NCBI Taxonomy" id="1232801"/>
    <lineage>
        <taxon>Eukaryota</taxon>
        <taxon>Metazoa</taxon>
        <taxon>Ecdysozoa</taxon>
        <taxon>Arthropoda</taxon>
        <taxon>Crustacea</taxon>
        <taxon>Multicrustacea</taxon>
        <taxon>Cirripedia</taxon>
        <taxon>Thoracica</taxon>
        <taxon>Thoracicalcarea</taxon>
        <taxon>Balanomorpha</taxon>
        <taxon>Balanoidea</taxon>
        <taxon>Balanidae</taxon>
        <taxon>Amphibalaninae</taxon>
        <taxon>Amphibalanus</taxon>
    </lineage>
</organism>
<evidence type="ECO:0000256" key="7">
    <source>
        <dbReference type="ARBA" id="ARBA00022692"/>
    </source>
</evidence>
<dbReference type="EMBL" id="VIIS01000104">
    <property type="protein sequence ID" value="KAF0313202.1"/>
    <property type="molecule type" value="Genomic_DNA"/>
</dbReference>
<sequence length="741" mass="83710">MSARWVAVCRAGAAGRGLLLYPAVRRRRPADLVLLLAPTSSGYRPLHLGRPRLDKELHRPSSKVEESVESLRSQLKDSSEPPPGPPPPREPPSQERVPSVIVQEPIAEKRLAVEPKEPPRRTLWIRFVDEVKHYYHGFKLLFININISRRLIWRVLNGESLSRRENRQLVRTVGDLFRVLPFSVFIIIPFMELLLPVFIKLFPNMLPSTFQTANAEDAKMKQVLKVKLETAKFLQKTLDSMALKGKGHYSDSAREFADFFKEIRTSGEQASNEQILKFSKLFEDEVTLDSLDRPQLAALCRVLEVPPFGTNNFLRFLIQMKLRGLKADDRIIQRESVDTLTVEELQAACRARGMRAYGVSEQRLRSQLSQWLDLSLNEKVPPSLLLLSRALYLPENLPTSDQLKVTISRLPDAVGTATRAAIGDREGRVDFKTRVDVVKDEERKILEERAEARALAEAAAQERLQAEQAAQERLQAEAAAAAAADTAEPVRDAPSTTLVDRAAPLPDSAPAESELTSKDVSELEGALETLAATRRRPLLEQEELEDIKEEMADYQEDLQDLRDIMHKAGKDMTDLKETRAARGLQYSVNRMIRSLDKMVDKLQAKEKKLQVAQANSFDAKRSDEEVGIQELIQTLQHIQSVPDKTKLNTMAHVLSKMDDNQDGSIRVEDVYDVLELMGQENLKLSSKQMEEIIELLDREKVLDLERRIEKALQKEAEDIAAAAAAEAAAALEKEKQEEQKQ</sequence>
<feature type="compositionally biased region" description="Basic and acidic residues" evidence="20">
    <location>
        <begin position="51"/>
        <end position="66"/>
    </location>
</feature>
<evidence type="ECO:0000256" key="20">
    <source>
        <dbReference type="SAM" id="MobiDB-lite"/>
    </source>
</evidence>
<feature type="coiled-coil region" evidence="19">
    <location>
        <begin position="544"/>
        <end position="615"/>
    </location>
</feature>
<evidence type="ECO:0000256" key="8">
    <source>
        <dbReference type="ARBA" id="ARBA00022723"/>
    </source>
</evidence>
<evidence type="ECO:0000256" key="12">
    <source>
        <dbReference type="ARBA" id="ARBA00022989"/>
    </source>
</evidence>
<dbReference type="PROSITE" id="PS51758">
    <property type="entry name" value="LETM1_RBD"/>
    <property type="match status" value="1"/>
</dbReference>
<dbReference type="GO" id="GO:0043022">
    <property type="term" value="F:ribosome binding"/>
    <property type="evidence" value="ECO:0007669"/>
    <property type="project" value="InterPro"/>
</dbReference>
<feature type="compositionally biased region" description="Pro residues" evidence="20">
    <location>
        <begin position="80"/>
        <end position="91"/>
    </location>
</feature>
<dbReference type="PANTHER" id="PTHR14009:SF1">
    <property type="entry name" value="MITOCHONDRIAL PROTON_CALCIUM EXCHANGER PROTEIN"/>
    <property type="match status" value="1"/>
</dbReference>
<feature type="domain" description="Letm1 RBD" evidence="23">
    <location>
        <begin position="222"/>
        <end position="496"/>
    </location>
</feature>
<dbReference type="Gene3D" id="1.10.238.10">
    <property type="entry name" value="EF-hand"/>
    <property type="match status" value="1"/>
</dbReference>
<keyword evidence="7 21" id="KW-0812">Transmembrane</keyword>
<dbReference type="GO" id="GO:0005743">
    <property type="term" value="C:mitochondrial inner membrane"/>
    <property type="evidence" value="ECO:0007669"/>
    <property type="project" value="UniProtKB-SubCell"/>
</dbReference>
<evidence type="ECO:0000259" key="23">
    <source>
        <dbReference type="PROSITE" id="PS51758"/>
    </source>
</evidence>
<dbReference type="GO" id="GO:0015297">
    <property type="term" value="F:antiporter activity"/>
    <property type="evidence" value="ECO:0007669"/>
    <property type="project" value="UniProtKB-KW"/>
</dbReference>
<name>A0A6A4XFD3_AMPAM</name>
<evidence type="ECO:0000256" key="3">
    <source>
        <dbReference type="ARBA" id="ARBA00020557"/>
    </source>
</evidence>
<comment type="subcellular location">
    <subcellularLocation>
        <location evidence="1">Mitochondrion inner membrane</location>
        <topology evidence="1">Single-pass membrane protein</topology>
    </subcellularLocation>
</comment>
<keyword evidence="6" id="KW-0109">Calcium transport</keyword>
<evidence type="ECO:0000256" key="19">
    <source>
        <dbReference type="SAM" id="Coils"/>
    </source>
</evidence>
<dbReference type="InterPro" id="IPR044202">
    <property type="entry name" value="LETM1/MDM38-like"/>
</dbReference>
<dbReference type="Proteomes" id="UP000440578">
    <property type="component" value="Unassembled WGS sequence"/>
</dbReference>
<keyword evidence="11" id="KW-0809">Transit peptide</keyword>
<keyword evidence="13 19" id="KW-0175">Coiled coil</keyword>
<evidence type="ECO:0000256" key="5">
    <source>
        <dbReference type="ARBA" id="ARBA00022449"/>
    </source>
</evidence>
<evidence type="ECO:0000256" key="16">
    <source>
        <dbReference type="ARBA" id="ARBA00023136"/>
    </source>
</evidence>
<proteinExistence type="inferred from homology"/>
<keyword evidence="8" id="KW-0479">Metal-binding</keyword>
<keyword evidence="10" id="KW-0106">Calcium</keyword>
<dbReference type="GO" id="GO:0030003">
    <property type="term" value="P:intracellular monoatomic cation homeostasis"/>
    <property type="evidence" value="ECO:0007669"/>
    <property type="project" value="TreeGrafter"/>
</dbReference>
<evidence type="ECO:0000256" key="18">
    <source>
        <dbReference type="PROSITE-ProRule" id="PRU01094"/>
    </source>
</evidence>
<evidence type="ECO:0000256" key="11">
    <source>
        <dbReference type="ARBA" id="ARBA00022946"/>
    </source>
</evidence>
<keyword evidence="4" id="KW-0813">Transport</keyword>
<feature type="transmembrane region" description="Helical" evidence="21">
    <location>
        <begin position="176"/>
        <end position="199"/>
    </location>
</feature>
<evidence type="ECO:0000256" key="13">
    <source>
        <dbReference type="ARBA" id="ARBA00023054"/>
    </source>
</evidence>
<feature type="domain" description="EF-hand" evidence="22">
    <location>
        <begin position="645"/>
        <end position="680"/>
    </location>
</feature>
<comment type="similarity">
    <text evidence="2">Belongs to the LETM1 family.</text>
</comment>
<keyword evidence="25" id="KW-1185">Reference proteome</keyword>
<dbReference type="InterPro" id="IPR002048">
    <property type="entry name" value="EF_hand_dom"/>
</dbReference>
<accession>A0A6A4XFD3</accession>
<comment type="caution">
    <text evidence="24">The sequence shown here is derived from an EMBL/GenBank/DDBJ whole genome shotgun (WGS) entry which is preliminary data.</text>
</comment>
<evidence type="ECO:0000256" key="2">
    <source>
        <dbReference type="ARBA" id="ARBA00009584"/>
    </source>
</evidence>
<dbReference type="PANTHER" id="PTHR14009">
    <property type="entry name" value="LEUCINE ZIPPER-EF-HAND CONTAINING TRANSMEMBRANE PROTEIN"/>
    <property type="match status" value="1"/>
</dbReference>
<evidence type="ECO:0000256" key="14">
    <source>
        <dbReference type="ARBA" id="ARBA00023065"/>
    </source>
</evidence>
<evidence type="ECO:0000313" key="25">
    <source>
        <dbReference type="Proteomes" id="UP000440578"/>
    </source>
</evidence>
<dbReference type="Pfam" id="PF26561">
    <property type="entry name" value="LETM1_C"/>
    <property type="match status" value="1"/>
</dbReference>
<keyword evidence="9" id="KW-0999">Mitochondrion inner membrane</keyword>
<evidence type="ECO:0000259" key="22">
    <source>
        <dbReference type="PROSITE" id="PS50222"/>
    </source>
</evidence>
<evidence type="ECO:0000256" key="4">
    <source>
        <dbReference type="ARBA" id="ARBA00022448"/>
    </source>
</evidence>